<dbReference type="EnsemblPlants" id="KQL24531">
    <property type="protein sequence ID" value="KQL24531"/>
    <property type="gene ID" value="SETIT_033464mg"/>
</dbReference>
<dbReference type="InParanoid" id="K4A3L1"/>
<proteinExistence type="predicted"/>
<dbReference type="Gramene" id="KQL24531">
    <property type="protein sequence ID" value="KQL24531"/>
    <property type="gene ID" value="SETIT_033464mg"/>
</dbReference>
<sequence length="36" mass="4091">MSSSRCSTCRWSASTQSRCWSAQRRRAASNAARARR</sequence>
<name>K4A3L1_SETIT</name>
<evidence type="ECO:0000313" key="1">
    <source>
        <dbReference type="EnsemblPlants" id="KQL24531"/>
    </source>
</evidence>
<reference evidence="2" key="1">
    <citation type="journal article" date="2012" name="Nat. Biotechnol.">
        <title>Reference genome sequence of the model plant Setaria.</title>
        <authorList>
            <person name="Bennetzen J.L."/>
            <person name="Schmutz J."/>
            <person name="Wang H."/>
            <person name="Percifield R."/>
            <person name="Hawkins J."/>
            <person name="Pontaroli A.C."/>
            <person name="Estep M."/>
            <person name="Feng L."/>
            <person name="Vaughn J.N."/>
            <person name="Grimwood J."/>
            <person name="Jenkins J."/>
            <person name="Barry K."/>
            <person name="Lindquist E."/>
            <person name="Hellsten U."/>
            <person name="Deshpande S."/>
            <person name="Wang X."/>
            <person name="Wu X."/>
            <person name="Mitros T."/>
            <person name="Triplett J."/>
            <person name="Yang X."/>
            <person name="Ye C.Y."/>
            <person name="Mauro-Herrera M."/>
            <person name="Wang L."/>
            <person name="Li P."/>
            <person name="Sharma M."/>
            <person name="Sharma R."/>
            <person name="Ronald P.C."/>
            <person name="Panaud O."/>
            <person name="Kellogg E.A."/>
            <person name="Brutnell T.P."/>
            <person name="Doust A.N."/>
            <person name="Tuskan G.A."/>
            <person name="Rokhsar D."/>
            <person name="Devos K.M."/>
        </authorList>
    </citation>
    <scope>NUCLEOTIDE SEQUENCE [LARGE SCALE GENOMIC DNA]</scope>
    <source>
        <strain evidence="2">cv. Yugu1</strain>
    </source>
</reference>
<dbReference type="EMBL" id="AGNK02001093">
    <property type="status" value="NOT_ANNOTATED_CDS"/>
    <property type="molecule type" value="Genomic_DNA"/>
</dbReference>
<reference evidence="1" key="2">
    <citation type="submission" date="2018-08" db="UniProtKB">
        <authorList>
            <consortium name="EnsemblPlants"/>
        </authorList>
    </citation>
    <scope>IDENTIFICATION</scope>
    <source>
        <strain evidence="1">Yugu1</strain>
    </source>
</reference>
<organism evidence="1 2">
    <name type="scientific">Setaria italica</name>
    <name type="common">Foxtail millet</name>
    <name type="synonym">Panicum italicum</name>
    <dbReference type="NCBI Taxonomy" id="4555"/>
    <lineage>
        <taxon>Eukaryota</taxon>
        <taxon>Viridiplantae</taxon>
        <taxon>Streptophyta</taxon>
        <taxon>Embryophyta</taxon>
        <taxon>Tracheophyta</taxon>
        <taxon>Spermatophyta</taxon>
        <taxon>Magnoliopsida</taxon>
        <taxon>Liliopsida</taxon>
        <taxon>Poales</taxon>
        <taxon>Poaceae</taxon>
        <taxon>PACMAD clade</taxon>
        <taxon>Panicoideae</taxon>
        <taxon>Panicodae</taxon>
        <taxon>Paniceae</taxon>
        <taxon>Cenchrinae</taxon>
        <taxon>Setaria</taxon>
    </lineage>
</organism>
<dbReference type="HOGENOM" id="CLU_3360556_0_0_1"/>
<keyword evidence="2" id="KW-1185">Reference proteome</keyword>
<dbReference type="Proteomes" id="UP000004995">
    <property type="component" value="Unassembled WGS sequence"/>
</dbReference>
<accession>K4A3L1</accession>
<dbReference type="AlphaFoldDB" id="K4A3L1"/>
<protein>
    <submittedName>
        <fullName evidence="1">Uncharacterized protein</fullName>
    </submittedName>
</protein>
<evidence type="ECO:0000313" key="2">
    <source>
        <dbReference type="Proteomes" id="UP000004995"/>
    </source>
</evidence>